<name>A0A395T8J3_9HYPO</name>
<dbReference type="Proteomes" id="UP000266234">
    <property type="component" value="Unassembled WGS sequence"/>
</dbReference>
<evidence type="ECO:0000313" key="3">
    <source>
        <dbReference type="Proteomes" id="UP000266234"/>
    </source>
</evidence>
<dbReference type="EMBL" id="PXOG01000016">
    <property type="protein sequence ID" value="RGP81023.1"/>
    <property type="molecule type" value="Genomic_DNA"/>
</dbReference>
<dbReference type="OrthoDB" id="4977290at2759"/>
<evidence type="ECO:0000313" key="2">
    <source>
        <dbReference type="EMBL" id="RGP81023.1"/>
    </source>
</evidence>
<comment type="caution">
    <text evidence="2">The sequence shown here is derived from an EMBL/GenBank/DDBJ whole genome shotgun (WGS) entry which is preliminary data.</text>
</comment>
<keyword evidence="1" id="KW-0732">Signal</keyword>
<keyword evidence="3" id="KW-1185">Reference proteome</keyword>
<organism evidence="2 3">
    <name type="scientific">Fusarium longipes</name>
    <dbReference type="NCBI Taxonomy" id="694270"/>
    <lineage>
        <taxon>Eukaryota</taxon>
        <taxon>Fungi</taxon>
        <taxon>Dikarya</taxon>
        <taxon>Ascomycota</taxon>
        <taxon>Pezizomycotina</taxon>
        <taxon>Sordariomycetes</taxon>
        <taxon>Hypocreomycetidae</taxon>
        <taxon>Hypocreales</taxon>
        <taxon>Nectriaceae</taxon>
        <taxon>Fusarium</taxon>
    </lineage>
</organism>
<feature type="signal peptide" evidence="1">
    <location>
        <begin position="1"/>
        <end position="22"/>
    </location>
</feature>
<protein>
    <submittedName>
        <fullName evidence="2">Uncharacterized protein</fullName>
    </submittedName>
</protein>
<reference evidence="2 3" key="1">
    <citation type="journal article" date="2018" name="PLoS Pathog.">
        <title>Evolution of structural diversity of trichothecenes, a family of toxins produced by plant pathogenic and entomopathogenic fungi.</title>
        <authorList>
            <person name="Proctor R.H."/>
            <person name="McCormick S.P."/>
            <person name="Kim H.S."/>
            <person name="Cardoza R.E."/>
            <person name="Stanley A.M."/>
            <person name="Lindo L."/>
            <person name="Kelly A."/>
            <person name="Brown D.W."/>
            <person name="Lee T."/>
            <person name="Vaughan M.M."/>
            <person name="Alexander N.J."/>
            <person name="Busman M."/>
            <person name="Gutierrez S."/>
        </authorList>
    </citation>
    <scope>NUCLEOTIDE SEQUENCE [LARGE SCALE GENOMIC DNA]</scope>
    <source>
        <strain evidence="2 3">NRRL 20695</strain>
    </source>
</reference>
<feature type="chain" id="PRO_5017327588" evidence="1">
    <location>
        <begin position="23"/>
        <end position="248"/>
    </location>
</feature>
<accession>A0A395T8J3</accession>
<sequence>MRPFNWFNWVCILLAAVTSTTAQDELTFDEVAFYNRLEDRLWMERNGTLRGPKIFVPNPSFELNEGRPWKLHGTGVEVVDDPALSRKGRHSLLFTIEDTLQRPQVYTIPLHGIQKYQIYYVTFHYRIIELDEVSQLDKCYITLALGNMIAGYHLYVKTNEDPRFLRRDQRRYVKVTIPMYTLVGLERLNILAFCNNGIGQGDAVRVSIDDIRIEEGEGQYWEWAFDQPREKYEYAWRKDDRPVQTEEP</sequence>
<gene>
    <name evidence="2" type="ORF">FLONG3_812</name>
</gene>
<dbReference type="AlphaFoldDB" id="A0A395T8J3"/>
<proteinExistence type="predicted"/>
<evidence type="ECO:0000256" key="1">
    <source>
        <dbReference type="SAM" id="SignalP"/>
    </source>
</evidence>
<dbReference type="STRING" id="694270.A0A395T8J3"/>